<dbReference type="SUPFAM" id="SSF46565">
    <property type="entry name" value="Chaperone J-domain"/>
    <property type="match status" value="1"/>
</dbReference>
<reference evidence="3 4" key="1">
    <citation type="submission" date="2019-10" db="EMBL/GenBank/DDBJ databases">
        <title>Alkaliphilus serpentinus sp. nov. and Alkaliphilus pronyensis sp. nov., two novel anaerobic alkaliphilic species isolated from the serpentinized-hosted hydrothermal field of the Prony Bay (New Caledonia).</title>
        <authorList>
            <person name="Postec A."/>
        </authorList>
    </citation>
    <scope>NUCLEOTIDE SEQUENCE [LARGE SCALE GENOMIC DNA]</scope>
    <source>
        <strain evidence="3 4">LacT</strain>
    </source>
</reference>
<dbReference type="InterPro" id="IPR001623">
    <property type="entry name" value="DnaJ_domain"/>
</dbReference>
<dbReference type="Gene3D" id="1.10.287.110">
    <property type="entry name" value="DnaJ domain"/>
    <property type="match status" value="1"/>
</dbReference>
<dbReference type="CDD" id="cd06257">
    <property type="entry name" value="DnaJ"/>
    <property type="match status" value="1"/>
</dbReference>
<proteinExistence type="predicted"/>
<dbReference type="Proteomes" id="UP000465601">
    <property type="component" value="Unassembled WGS sequence"/>
</dbReference>
<dbReference type="Pfam" id="PF00226">
    <property type="entry name" value="DnaJ"/>
    <property type="match status" value="1"/>
</dbReference>
<evidence type="ECO:0000313" key="4">
    <source>
        <dbReference type="Proteomes" id="UP000465601"/>
    </source>
</evidence>
<name>A0A833MAN7_9FIRM</name>
<dbReference type="AlphaFoldDB" id="A0A833MAN7"/>
<evidence type="ECO:0000259" key="2">
    <source>
        <dbReference type="PROSITE" id="PS50076"/>
    </source>
</evidence>
<protein>
    <submittedName>
        <fullName evidence="3">DnaJ domain-containing protein</fullName>
    </submittedName>
</protein>
<feature type="domain" description="J" evidence="2">
    <location>
        <begin position="1"/>
        <end position="42"/>
    </location>
</feature>
<dbReference type="EMBL" id="WBZB01000013">
    <property type="protein sequence ID" value="KAB3531398.1"/>
    <property type="molecule type" value="Genomic_DNA"/>
</dbReference>
<dbReference type="OrthoDB" id="9779889at2"/>
<comment type="caution">
    <text evidence="3">The sequence shown here is derived from an EMBL/GenBank/DDBJ whole genome shotgun (WGS) entry which is preliminary data.</text>
</comment>
<evidence type="ECO:0000256" key="1">
    <source>
        <dbReference type="ARBA" id="ARBA00022705"/>
    </source>
</evidence>
<keyword evidence="1" id="KW-0235">DNA replication</keyword>
<dbReference type="InterPro" id="IPR036869">
    <property type="entry name" value="J_dom_sf"/>
</dbReference>
<evidence type="ECO:0000313" key="3">
    <source>
        <dbReference type="EMBL" id="KAB3531398.1"/>
    </source>
</evidence>
<gene>
    <name evidence="3" type="ORF">F8153_04260</name>
</gene>
<sequence length="42" mass="5032">MATIEEIKKKFRLLAKKYHPDHGGDPEKMIEILDIYDKLFKK</sequence>
<dbReference type="GO" id="GO:0006260">
    <property type="term" value="P:DNA replication"/>
    <property type="evidence" value="ECO:0007669"/>
    <property type="project" value="UniProtKB-KW"/>
</dbReference>
<dbReference type="PROSITE" id="PS50076">
    <property type="entry name" value="DNAJ_2"/>
    <property type="match status" value="1"/>
</dbReference>
<keyword evidence="4" id="KW-1185">Reference proteome</keyword>
<organism evidence="3 4">
    <name type="scientific">Alkaliphilus serpentinus</name>
    <dbReference type="NCBI Taxonomy" id="1482731"/>
    <lineage>
        <taxon>Bacteria</taxon>
        <taxon>Bacillati</taxon>
        <taxon>Bacillota</taxon>
        <taxon>Clostridia</taxon>
        <taxon>Peptostreptococcales</taxon>
        <taxon>Natronincolaceae</taxon>
        <taxon>Alkaliphilus</taxon>
    </lineage>
</organism>
<accession>A0A833MAN7</accession>